<proteinExistence type="predicted"/>
<keyword evidence="4" id="KW-1185">Reference proteome</keyword>
<keyword evidence="2" id="KW-1133">Transmembrane helix</keyword>
<comment type="caution">
    <text evidence="3">The sequence shown here is derived from an EMBL/GenBank/DDBJ whole genome shotgun (WGS) entry which is preliminary data.</text>
</comment>
<dbReference type="EMBL" id="JAZGQL010000033">
    <property type="protein sequence ID" value="MEE6311424.1"/>
    <property type="molecule type" value="Genomic_DNA"/>
</dbReference>
<reference evidence="3 4" key="1">
    <citation type="submission" date="2024-01" db="EMBL/GenBank/DDBJ databases">
        <title>Genome insights into Plantactinospora veratri sp. nov.</title>
        <authorList>
            <person name="Wang L."/>
        </authorList>
    </citation>
    <scope>NUCLEOTIDE SEQUENCE [LARGE SCALE GENOMIC DNA]</scope>
    <source>
        <strain evidence="3 4">NEAU-FHS4</strain>
    </source>
</reference>
<dbReference type="RefSeq" id="WP_331211401.1">
    <property type="nucleotide sequence ID" value="NZ_JAZGQL010000033.1"/>
</dbReference>
<name>A0ABU7SN86_9ACTN</name>
<feature type="transmembrane region" description="Helical" evidence="2">
    <location>
        <begin position="27"/>
        <end position="46"/>
    </location>
</feature>
<keyword evidence="2" id="KW-0472">Membrane</keyword>
<feature type="region of interest" description="Disordered" evidence="1">
    <location>
        <begin position="51"/>
        <end position="110"/>
    </location>
</feature>
<accession>A0ABU7SN86</accession>
<keyword evidence="2" id="KW-0812">Transmembrane</keyword>
<dbReference type="Proteomes" id="UP001339911">
    <property type="component" value="Unassembled WGS sequence"/>
</dbReference>
<evidence type="ECO:0000256" key="2">
    <source>
        <dbReference type="SAM" id="Phobius"/>
    </source>
</evidence>
<feature type="region of interest" description="Disordered" evidence="1">
    <location>
        <begin position="1"/>
        <end position="21"/>
    </location>
</feature>
<feature type="compositionally biased region" description="Gly residues" evidence="1">
    <location>
        <begin position="60"/>
        <end position="81"/>
    </location>
</feature>
<feature type="compositionally biased region" description="Basic and acidic residues" evidence="1">
    <location>
        <begin position="1"/>
        <end position="12"/>
    </location>
</feature>
<evidence type="ECO:0000313" key="3">
    <source>
        <dbReference type="EMBL" id="MEE6311424.1"/>
    </source>
</evidence>
<gene>
    <name evidence="3" type="ORF">V1634_31820</name>
</gene>
<keyword evidence="3" id="KW-0969">Cilium</keyword>
<evidence type="ECO:0000256" key="1">
    <source>
        <dbReference type="SAM" id="MobiDB-lite"/>
    </source>
</evidence>
<feature type="compositionally biased region" description="Low complexity" evidence="1">
    <location>
        <begin position="82"/>
        <end position="110"/>
    </location>
</feature>
<organism evidence="3 4">
    <name type="scientific">Plantactinospora veratri</name>
    <dbReference type="NCBI Taxonomy" id="1436122"/>
    <lineage>
        <taxon>Bacteria</taxon>
        <taxon>Bacillati</taxon>
        <taxon>Actinomycetota</taxon>
        <taxon>Actinomycetes</taxon>
        <taxon>Micromonosporales</taxon>
        <taxon>Micromonosporaceae</taxon>
        <taxon>Plantactinospora</taxon>
    </lineage>
</organism>
<protein>
    <submittedName>
        <fullName evidence="3">Flagellar biosynthesis protein FlgA</fullName>
    </submittedName>
</protein>
<sequence length="206" mass="20218">MAIDRTPTRRDTTLSPTRWPRPGAGSILRWLLVAALLTLALGALHLRGPTSSCPAPSAGPAGGAGGPSRSGGPVAGTGLAGPAGASPAQSGPAARPSGSPGGSAAPSGVPVPEGTVGVPIRLAEPAALTVARPGARVDLLAAPGGDQAGRTPKPTVLATRVLVLDVLGPGQTDDAASAIYLALRPDQAHRAVGMPESTRFAIIVRS</sequence>
<evidence type="ECO:0000313" key="4">
    <source>
        <dbReference type="Proteomes" id="UP001339911"/>
    </source>
</evidence>
<keyword evidence="3" id="KW-0282">Flagellum</keyword>
<keyword evidence="3" id="KW-0966">Cell projection</keyword>